<evidence type="ECO:0000313" key="3">
    <source>
        <dbReference type="WBParaSite" id="ACRNAN_scaffold9695.g23379.t1"/>
    </source>
</evidence>
<name>A0A914ERM8_9BILA</name>
<keyword evidence="1" id="KW-0812">Transmembrane</keyword>
<reference evidence="3" key="1">
    <citation type="submission" date="2022-11" db="UniProtKB">
        <authorList>
            <consortium name="WormBaseParasite"/>
        </authorList>
    </citation>
    <scope>IDENTIFICATION</scope>
</reference>
<keyword evidence="2" id="KW-1185">Reference proteome</keyword>
<dbReference type="AlphaFoldDB" id="A0A914ERM8"/>
<evidence type="ECO:0000256" key="1">
    <source>
        <dbReference type="SAM" id="Phobius"/>
    </source>
</evidence>
<dbReference type="Proteomes" id="UP000887540">
    <property type="component" value="Unplaced"/>
</dbReference>
<proteinExistence type="predicted"/>
<dbReference type="WBParaSite" id="ACRNAN_scaffold9695.g23379.t1">
    <property type="protein sequence ID" value="ACRNAN_scaffold9695.g23379.t1"/>
    <property type="gene ID" value="ACRNAN_scaffold9695.g23379"/>
</dbReference>
<feature type="transmembrane region" description="Helical" evidence="1">
    <location>
        <begin position="28"/>
        <end position="51"/>
    </location>
</feature>
<organism evidence="2 3">
    <name type="scientific">Acrobeloides nanus</name>
    <dbReference type="NCBI Taxonomy" id="290746"/>
    <lineage>
        <taxon>Eukaryota</taxon>
        <taxon>Metazoa</taxon>
        <taxon>Ecdysozoa</taxon>
        <taxon>Nematoda</taxon>
        <taxon>Chromadorea</taxon>
        <taxon>Rhabditida</taxon>
        <taxon>Tylenchina</taxon>
        <taxon>Cephalobomorpha</taxon>
        <taxon>Cephaloboidea</taxon>
        <taxon>Cephalobidae</taxon>
        <taxon>Acrobeloides</taxon>
    </lineage>
</organism>
<evidence type="ECO:0000313" key="2">
    <source>
        <dbReference type="Proteomes" id="UP000887540"/>
    </source>
</evidence>
<protein>
    <submittedName>
        <fullName evidence="3">G-protein coupled receptors family 1 profile domain-containing protein</fullName>
    </submittedName>
</protein>
<sequence>MASNSTDHMSVYSKPPFDSFSYSKLAQAYYIISGILTIFGNGFLIFLFILYKKLRQIQCNWIIAYLSGVEVLIV</sequence>
<dbReference type="SUPFAM" id="SSF81321">
    <property type="entry name" value="Family A G protein-coupled receptor-like"/>
    <property type="match status" value="1"/>
</dbReference>
<keyword evidence="1" id="KW-0472">Membrane</keyword>
<keyword evidence="1" id="KW-1133">Transmembrane helix</keyword>
<accession>A0A914ERM8</accession>